<dbReference type="Gene3D" id="3.30.559.30">
    <property type="entry name" value="Nonribosomal peptide synthetase, condensation domain"/>
    <property type="match status" value="1"/>
</dbReference>
<dbReference type="EMBL" id="KL142384">
    <property type="protein sequence ID" value="KDR74010.1"/>
    <property type="molecule type" value="Genomic_DNA"/>
</dbReference>
<dbReference type="AlphaFoldDB" id="A0A067SSW1"/>
<dbReference type="OrthoDB" id="2548233at2759"/>
<dbReference type="Gene3D" id="3.30.559.10">
    <property type="entry name" value="Chloramphenicol acetyltransferase-like domain"/>
    <property type="match status" value="1"/>
</dbReference>
<evidence type="ECO:0000313" key="2">
    <source>
        <dbReference type="EMBL" id="KDR74010.1"/>
    </source>
</evidence>
<evidence type="ECO:0000313" key="3">
    <source>
        <dbReference type="Proteomes" id="UP000027222"/>
    </source>
</evidence>
<organism evidence="2 3">
    <name type="scientific">Galerina marginata (strain CBS 339.88)</name>
    <dbReference type="NCBI Taxonomy" id="685588"/>
    <lineage>
        <taxon>Eukaryota</taxon>
        <taxon>Fungi</taxon>
        <taxon>Dikarya</taxon>
        <taxon>Basidiomycota</taxon>
        <taxon>Agaricomycotina</taxon>
        <taxon>Agaricomycetes</taxon>
        <taxon>Agaricomycetidae</taxon>
        <taxon>Agaricales</taxon>
        <taxon>Agaricineae</taxon>
        <taxon>Strophariaceae</taxon>
        <taxon>Galerina</taxon>
    </lineage>
</organism>
<dbReference type="PANTHER" id="PTHR42034">
    <property type="entry name" value="CHROMOSOME 7, WHOLE GENOME SHOTGUN SEQUENCE-RELATED"/>
    <property type="match status" value="1"/>
</dbReference>
<dbReference type="InterPro" id="IPR023213">
    <property type="entry name" value="CAT-like_dom_sf"/>
</dbReference>
<name>A0A067SSW1_GALM3</name>
<dbReference type="PANTHER" id="PTHR42034:SF1">
    <property type="entry name" value="CONDENSATION DOMAIN-CONTAINING PROTEIN"/>
    <property type="match status" value="1"/>
</dbReference>
<dbReference type="Proteomes" id="UP000027222">
    <property type="component" value="Unassembled WGS sequence"/>
</dbReference>
<sequence>MELVDFNRFVWRQDPSVPGRHLREAGGAEVIEDIWNLTKQGEQNLFLGIYATLSTPLDADKLFVLVRSAWRSLRWDIPIIAASTAHIWHGEGKVPTTLITYDEAKSEEDVDGWVSETTEIFPAYGAEKKTLDDLRYDIGQGPIPANDYDRQTFLYLIPYSETKFGLLLRTSHVPVDGSGVKIMMTKLLGHLASYIVDQAGYTESENARMKWGTGKEATSLLPMITEILRQDEPEVRDEQGKLISEATKAEPRDGPDFKSFIEPPFDPKTSQPKTRRFEHRFTVEESIAIHAAGGIGKNGNTEKFTVNHLVHGALSLLPLYDNPPPPDTSALVFYYGLVDGRQHLRKDYRDPLAYPAYCLGMSGLHIDASLFNKFPKEDKKGLVLAYAKEVKREYMKQAAYPSLVAIEPQQADLMLSAAPPPPPWLGPAYAADGKGAVYLHPSYVAGSQGKTIIEVDDFFVGLNKCDPGPFFRCTEWKGRMILSVDYNEFAVSDKVIRQWMAQWADLLLAVAA</sequence>
<protein>
    <recommendedName>
        <fullName evidence="4">Condensation domain-containing protein</fullName>
    </recommendedName>
</protein>
<reference evidence="3" key="1">
    <citation type="journal article" date="2014" name="Proc. Natl. Acad. Sci. U.S.A.">
        <title>Extensive sampling of basidiomycete genomes demonstrates inadequacy of the white-rot/brown-rot paradigm for wood decay fungi.</title>
        <authorList>
            <person name="Riley R."/>
            <person name="Salamov A.A."/>
            <person name="Brown D.W."/>
            <person name="Nagy L.G."/>
            <person name="Floudas D."/>
            <person name="Held B.W."/>
            <person name="Levasseur A."/>
            <person name="Lombard V."/>
            <person name="Morin E."/>
            <person name="Otillar R."/>
            <person name="Lindquist E.A."/>
            <person name="Sun H."/>
            <person name="LaButti K.M."/>
            <person name="Schmutz J."/>
            <person name="Jabbour D."/>
            <person name="Luo H."/>
            <person name="Baker S.E."/>
            <person name="Pisabarro A.G."/>
            <person name="Walton J.D."/>
            <person name="Blanchette R.A."/>
            <person name="Henrissat B."/>
            <person name="Martin F."/>
            <person name="Cullen D."/>
            <person name="Hibbett D.S."/>
            <person name="Grigoriev I.V."/>
        </authorList>
    </citation>
    <scope>NUCLEOTIDE SEQUENCE [LARGE SCALE GENOMIC DNA]</scope>
    <source>
        <strain evidence="3">CBS 339.88</strain>
    </source>
</reference>
<evidence type="ECO:0008006" key="4">
    <source>
        <dbReference type="Google" id="ProtNLM"/>
    </source>
</evidence>
<feature type="region of interest" description="Disordered" evidence="1">
    <location>
        <begin position="249"/>
        <end position="274"/>
    </location>
</feature>
<gene>
    <name evidence="2" type="ORF">GALMADRAFT_1335924</name>
</gene>
<accession>A0A067SSW1</accession>
<keyword evidence="3" id="KW-1185">Reference proteome</keyword>
<dbReference type="STRING" id="685588.A0A067SSW1"/>
<evidence type="ECO:0000256" key="1">
    <source>
        <dbReference type="SAM" id="MobiDB-lite"/>
    </source>
</evidence>
<proteinExistence type="predicted"/>
<dbReference type="HOGENOM" id="CLU_532139_0_0_1"/>